<dbReference type="PROSITE" id="PS00616">
    <property type="entry name" value="HIS_ACID_PHOSPHAT_1"/>
    <property type="match status" value="1"/>
</dbReference>
<evidence type="ECO:0000256" key="1">
    <source>
        <dbReference type="ARBA" id="ARBA00022801"/>
    </source>
</evidence>
<proteinExistence type="predicted"/>
<keyword evidence="5" id="KW-1185">Reference proteome</keyword>
<dbReference type="InterPro" id="IPR000560">
    <property type="entry name" value="His_Pase_clade-2"/>
</dbReference>
<gene>
    <name evidence="4" type="ORF">HMN09_00150500</name>
</gene>
<dbReference type="EMBL" id="JACAZE010000002">
    <property type="protein sequence ID" value="KAF7320657.1"/>
    <property type="molecule type" value="Genomic_DNA"/>
</dbReference>
<reference evidence="4" key="1">
    <citation type="submission" date="2020-05" db="EMBL/GenBank/DDBJ databases">
        <title>Mycena genomes resolve the evolution of fungal bioluminescence.</title>
        <authorList>
            <person name="Tsai I.J."/>
        </authorList>
    </citation>
    <scope>NUCLEOTIDE SEQUENCE</scope>
    <source>
        <strain evidence="4">110903Hualien_Pintung</strain>
    </source>
</reference>
<dbReference type="OrthoDB" id="6509975at2759"/>
<keyword evidence="3" id="KW-0732">Signal</keyword>
<dbReference type="GO" id="GO:0003993">
    <property type="term" value="F:acid phosphatase activity"/>
    <property type="evidence" value="ECO:0007669"/>
    <property type="project" value="TreeGrafter"/>
</dbReference>
<feature type="region of interest" description="Disordered" evidence="2">
    <location>
        <begin position="310"/>
        <end position="341"/>
    </location>
</feature>
<dbReference type="CDD" id="cd07061">
    <property type="entry name" value="HP_HAP_like"/>
    <property type="match status" value="1"/>
</dbReference>
<dbReference type="InterPro" id="IPR033379">
    <property type="entry name" value="Acid_Pase_AS"/>
</dbReference>
<name>A0A8H6WKE1_MYCCL</name>
<organism evidence="4 5">
    <name type="scientific">Mycena chlorophos</name>
    <name type="common">Agaric fungus</name>
    <name type="synonym">Agaricus chlorophos</name>
    <dbReference type="NCBI Taxonomy" id="658473"/>
    <lineage>
        <taxon>Eukaryota</taxon>
        <taxon>Fungi</taxon>
        <taxon>Dikarya</taxon>
        <taxon>Basidiomycota</taxon>
        <taxon>Agaricomycotina</taxon>
        <taxon>Agaricomycetes</taxon>
        <taxon>Agaricomycetidae</taxon>
        <taxon>Agaricales</taxon>
        <taxon>Marasmiineae</taxon>
        <taxon>Mycenaceae</taxon>
        <taxon>Mycena</taxon>
    </lineage>
</organism>
<dbReference type="PANTHER" id="PTHR20963">
    <property type="entry name" value="MULTIPLE INOSITOL POLYPHOSPHATE PHOSPHATASE-RELATED"/>
    <property type="match status" value="1"/>
</dbReference>
<dbReference type="Proteomes" id="UP000613580">
    <property type="component" value="Unassembled WGS sequence"/>
</dbReference>
<accession>A0A8H6WKE1</accession>
<evidence type="ECO:0000256" key="2">
    <source>
        <dbReference type="SAM" id="MobiDB-lite"/>
    </source>
</evidence>
<dbReference type="Pfam" id="PF00328">
    <property type="entry name" value="His_Phos_2"/>
    <property type="match status" value="1"/>
</dbReference>
<evidence type="ECO:0000313" key="5">
    <source>
        <dbReference type="Proteomes" id="UP000613580"/>
    </source>
</evidence>
<dbReference type="PANTHER" id="PTHR20963:SF24">
    <property type="entry name" value="3-PHYTASE B"/>
    <property type="match status" value="1"/>
</dbReference>
<evidence type="ECO:0000256" key="3">
    <source>
        <dbReference type="SAM" id="SignalP"/>
    </source>
</evidence>
<dbReference type="AlphaFoldDB" id="A0A8H6WKE1"/>
<dbReference type="Gene3D" id="3.40.50.1240">
    <property type="entry name" value="Phosphoglycerate mutase-like"/>
    <property type="match status" value="1"/>
</dbReference>
<feature type="chain" id="PRO_5034411867" evidence="3">
    <location>
        <begin position="23"/>
        <end position="350"/>
    </location>
</feature>
<comment type="caution">
    <text evidence="4">The sequence shown here is derived from an EMBL/GenBank/DDBJ whole genome shotgun (WGS) entry which is preliminary data.</text>
</comment>
<feature type="signal peptide" evidence="3">
    <location>
        <begin position="1"/>
        <end position="22"/>
    </location>
</feature>
<evidence type="ECO:0000313" key="4">
    <source>
        <dbReference type="EMBL" id="KAF7320657.1"/>
    </source>
</evidence>
<dbReference type="InterPro" id="IPR029033">
    <property type="entry name" value="His_PPase_superfam"/>
</dbReference>
<protein>
    <submittedName>
        <fullName evidence="4">Phytase</fullName>
    </submittedName>
</protein>
<sequence>MKLAVGAQQVLLFLLSWTPAWLSPPPRRDITRSWGAYSPFFSVEPYRPPPRGCLVDQVHILERHGARFPTLGAGARIISAVDKLQSVSRYTDRRLEFLKTFEYQLGVADLVPFGALQSRKSGEVAYSRYGHLVTKDLPLFVRSSGGQRVVDSAWNWTAGFATASRGVHTPTISVIFPENPEFNNTLDDHNCPNAGTSTAQTTTWLSIFAPPITHRLNLAAPGAGLLDGDTYALMSLCAFHSVAAATARGSALTLVLSPFCELFTDEEFADFEYAMDLDKYYGTGPGAYLGLGRVQGVGYTTELLARLTSSHTPLSSPLPGPKNEHEHQHHTRRRPAHVPAQPHALRRLLA</sequence>
<keyword evidence="1" id="KW-0378">Hydrolase</keyword>
<dbReference type="SUPFAM" id="SSF53254">
    <property type="entry name" value="Phosphoglycerate mutase-like"/>
    <property type="match status" value="1"/>
</dbReference>